<name>A0AA39U0A7_9AGAR</name>
<dbReference type="AlphaFoldDB" id="A0AA39U0A7"/>
<keyword evidence="2" id="KW-1185">Reference proteome</keyword>
<evidence type="ECO:0000313" key="2">
    <source>
        <dbReference type="Proteomes" id="UP001175227"/>
    </source>
</evidence>
<gene>
    <name evidence="1" type="ORF">IW261DRAFT_1344450</name>
</gene>
<comment type="caution">
    <text evidence="1">The sequence shown here is derived from an EMBL/GenBank/DDBJ whole genome shotgun (WGS) entry which is preliminary data.</text>
</comment>
<accession>A0AA39U0A7</accession>
<organism evidence="1 2">
    <name type="scientific">Armillaria novae-zelandiae</name>
    <dbReference type="NCBI Taxonomy" id="153914"/>
    <lineage>
        <taxon>Eukaryota</taxon>
        <taxon>Fungi</taxon>
        <taxon>Dikarya</taxon>
        <taxon>Basidiomycota</taxon>
        <taxon>Agaricomycotina</taxon>
        <taxon>Agaricomycetes</taxon>
        <taxon>Agaricomycetidae</taxon>
        <taxon>Agaricales</taxon>
        <taxon>Marasmiineae</taxon>
        <taxon>Physalacriaceae</taxon>
        <taxon>Armillaria</taxon>
    </lineage>
</organism>
<evidence type="ECO:0000313" key="1">
    <source>
        <dbReference type="EMBL" id="KAK0471463.1"/>
    </source>
</evidence>
<proteinExistence type="predicted"/>
<feature type="non-terminal residue" evidence="1">
    <location>
        <position position="1"/>
    </location>
</feature>
<sequence>DQDACLDGALIRTGEVNPFTNGTSLQGMCVGHVHAIFTLSKHYLSPTHASLKYPLVYVEWFTPF</sequence>
<protein>
    <submittedName>
        <fullName evidence="1">Uncharacterized protein</fullName>
    </submittedName>
</protein>
<dbReference type="EMBL" id="JAUEPR010000050">
    <property type="protein sequence ID" value="KAK0471463.1"/>
    <property type="molecule type" value="Genomic_DNA"/>
</dbReference>
<dbReference type="Proteomes" id="UP001175227">
    <property type="component" value="Unassembled WGS sequence"/>
</dbReference>
<reference evidence="1" key="1">
    <citation type="submission" date="2023-06" db="EMBL/GenBank/DDBJ databases">
        <authorList>
            <consortium name="Lawrence Berkeley National Laboratory"/>
            <person name="Ahrendt S."/>
            <person name="Sahu N."/>
            <person name="Indic B."/>
            <person name="Wong-Bajracharya J."/>
            <person name="Merenyi Z."/>
            <person name="Ke H.-M."/>
            <person name="Monk M."/>
            <person name="Kocsube S."/>
            <person name="Drula E."/>
            <person name="Lipzen A."/>
            <person name="Balint B."/>
            <person name="Henrissat B."/>
            <person name="Andreopoulos B."/>
            <person name="Martin F.M."/>
            <person name="Harder C.B."/>
            <person name="Rigling D."/>
            <person name="Ford K.L."/>
            <person name="Foster G.D."/>
            <person name="Pangilinan J."/>
            <person name="Papanicolaou A."/>
            <person name="Barry K."/>
            <person name="LaButti K."/>
            <person name="Viragh M."/>
            <person name="Koriabine M."/>
            <person name="Yan M."/>
            <person name="Riley R."/>
            <person name="Champramary S."/>
            <person name="Plett K.L."/>
            <person name="Tsai I.J."/>
            <person name="Slot J."/>
            <person name="Sipos G."/>
            <person name="Plett J."/>
            <person name="Nagy L.G."/>
            <person name="Grigoriev I.V."/>
        </authorList>
    </citation>
    <scope>NUCLEOTIDE SEQUENCE</scope>
    <source>
        <strain evidence="1">ICMP 16352</strain>
    </source>
</reference>